<feature type="coiled-coil region" evidence="2">
    <location>
        <begin position="112"/>
        <end position="165"/>
    </location>
</feature>
<dbReference type="AlphaFoldDB" id="A0A6M0S5I6"/>
<dbReference type="Proteomes" id="UP000473574">
    <property type="component" value="Unassembled WGS sequence"/>
</dbReference>
<evidence type="ECO:0000259" key="3">
    <source>
        <dbReference type="Pfam" id="PF25881"/>
    </source>
</evidence>
<sequence>MSSVAESRPSQIRARKAGLVLGGIALLSGLTLTGIRVFSGSASKLETSTVLGVEVVMLSAADDLTVSRVYTGQVEAGRASELGFQQGGELVEILVDRGESVVSGQPLARLSVRRLRAQRAQLEGERERALAQLEELQNGPRQEDIAAAQATVQDLEHQLDLERLRQERREFLYDQGALSREERDVVAFNFDALQERISAERSQLEALQTGTRPEQITAQQATVQQLSAGVEDLDIAIENNTLVAPFSGVIAARRLDEGAIVQAGQSVLRLVEQSEMEIDIGLPIDVVINLRLGQPQRVTVNSNTYEASVAAILPEIDATTQTQTVVLQLTGLEDVVLPPDQLAQMEIAQIAEVDGFWLPITALIQGERGLWAVYALNSTIDGDNNRFRIERREVELLHTQAERVFVRGVLDVGDAIVADGTQRLVPGQIVRLAP</sequence>
<comment type="similarity">
    <text evidence="1">Belongs to the membrane fusion protein (MFP) (TC 8.A.1) family.</text>
</comment>
<proteinExistence type="inferred from homology"/>
<dbReference type="InterPro" id="IPR059052">
    <property type="entry name" value="HH_YbhG-like"/>
</dbReference>
<dbReference type="GO" id="GO:0015562">
    <property type="term" value="F:efflux transmembrane transporter activity"/>
    <property type="evidence" value="ECO:0007669"/>
    <property type="project" value="TreeGrafter"/>
</dbReference>
<dbReference type="EMBL" id="QZCE01000002">
    <property type="protein sequence ID" value="NEZ63620.1"/>
    <property type="molecule type" value="Genomic_DNA"/>
</dbReference>
<dbReference type="Gene3D" id="2.40.420.20">
    <property type="match status" value="1"/>
</dbReference>
<organism evidence="4 5">
    <name type="scientific">Adonisia turfae CCMR0082</name>
    <dbReference type="NCBI Taxonomy" id="2304604"/>
    <lineage>
        <taxon>Bacteria</taxon>
        <taxon>Bacillati</taxon>
        <taxon>Cyanobacteriota</taxon>
        <taxon>Adonisia</taxon>
        <taxon>Adonisia turfae</taxon>
    </lineage>
</organism>
<keyword evidence="2" id="KW-0175">Coiled coil</keyword>
<dbReference type="RefSeq" id="WP_163663283.1">
    <property type="nucleotide sequence ID" value="NZ_QZCE01000002.1"/>
</dbReference>
<evidence type="ECO:0000256" key="2">
    <source>
        <dbReference type="SAM" id="Coils"/>
    </source>
</evidence>
<gene>
    <name evidence="4" type="ORF">D0962_12645</name>
</gene>
<dbReference type="Gene3D" id="1.10.287.470">
    <property type="entry name" value="Helix hairpin bin"/>
    <property type="match status" value="2"/>
</dbReference>
<dbReference type="SUPFAM" id="SSF111369">
    <property type="entry name" value="HlyD-like secretion proteins"/>
    <property type="match status" value="2"/>
</dbReference>
<dbReference type="Gene3D" id="2.40.30.170">
    <property type="match status" value="1"/>
</dbReference>
<comment type="caution">
    <text evidence="4">The sequence shown here is derived from an EMBL/GenBank/DDBJ whole genome shotgun (WGS) entry which is preliminary data.</text>
</comment>
<reference evidence="4 5" key="1">
    <citation type="journal article" date="2020" name="Microb. Ecol.">
        <title>Ecogenomics of the Marine Benthic Filamentous Cyanobacterium Adonisia.</title>
        <authorList>
            <person name="Walter J.M."/>
            <person name="Coutinho F.H."/>
            <person name="Leomil L."/>
            <person name="Hargreaves P.I."/>
            <person name="Campeao M.E."/>
            <person name="Vieira V.V."/>
            <person name="Silva B.S."/>
            <person name="Fistarol G.O."/>
            <person name="Salomon P.S."/>
            <person name="Sawabe T."/>
            <person name="Mino S."/>
            <person name="Hosokawa M."/>
            <person name="Miyashita H."/>
            <person name="Maruyama F."/>
            <person name="van Verk M.C."/>
            <person name="Dutilh B.E."/>
            <person name="Thompson C.C."/>
            <person name="Thompson F.L."/>
        </authorList>
    </citation>
    <scope>NUCLEOTIDE SEQUENCE [LARGE SCALE GENOMIC DNA]</scope>
    <source>
        <strain evidence="4 5">CCMR0082</strain>
    </source>
</reference>
<protein>
    <submittedName>
        <fullName evidence="4">Efflux RND transporter periplasmic adaptor subunit</fullName>
    </submittedName>
</protein>
<dbReference type="NCBIfam" id="TIGR01730">
    <property type="entry name" value="RND_mfp"/>
    <property type="match status" value="1"/>
</dbReference>
<dbReference type="InterPro" id="IPR006143">
    <property type="entry name" value="RND_pump_MFP"/>
</dbReference>
<evidence type="ECO:0000256" key="1">
    <source>
        <dbReference type="ARBA" id="ARBA00009477"/>
    </source>
</evidence>
<feature type="domain" description="YbhG-like alpha-helical hairpin" evidence="3">
    <location>
        <begin position="121"/>
        <end position="238"/>
    </location>
</feature>
<evidence type="ECO:0000313" key="4">
    <source>
        <dbReference type="EMBL" id="NEZ63620.1"/>
    </source>
</evidence>
<dbReference type="PANTHER" id="PTHR30469:SF11">
    <property type="entry name" value="BLL4320 PROTEIN"/>
    <property type="match status" value="1"/>
</dbReference>
<accession>A0A6M0S5I6</accession>
<name>A0A6M0S5I6_9CYAN</name>
<evidence type="ECO:0000313" key="5">
    <source>
        <dbReference type="Proteomes" id="UP000473574"/>
    </source>
</evidence>
<dbReference type="Gene3D" id="2.40.50.100">
    <property type="match status" value="2"/>
</dbReference>
<dbReference type="PANTHER" id="PTHR30469">
    <property type="entry name" value="MULTIDRUG RESISTANCE PROTEIN MDTA"/>
    <property type="match status" value="1"/>
</dbReference>
<dbReference type="Pfam" id="PF25881">
    <property type="entry name" value="HH_YBHG"/>
    <property type="match status" value="1"/>
</dbReference>
<dbReference type="GO" id="GO:1990281">
    <property type="term" value="C:efflux pump complex"/>
    <property type="evidence" value="ECO:0007669"/>
    <property type="project" value="TreeGrafter"/>
</dbReference>